<evidence type="ECO:0000313" key="2">
    <source>
        <dbReference type="Proteomes" id="UP000245626"/>
    </source>
</evidence>
<keyword evidence="2" id="KW-1185">Reference proteome</keyword>
<reference evidence="1 2" key="1">
    <citation type="journal article" date="2018" name="Mol. Biol. Evol.">
        <title>Broad Genomic Sampling Reveals a Smut Pathogenic Ancestry of the Fungal Clade Ustilaginomycotina.</title>
        <authorList>
            <person name="Kijpornyongpan T."/>
            <person name="Mondo S.J."/>
            <person name="Barry K."/>
            <person name="Sandor L."/>
            <person name="Lee J."/>
            <person name="Lipzen A."/>
            <person name="Pangilinan J."/>
            <person name="LaButti K."/>
            <person name="Hainaut M."/>
            <person name="Henrissat B."/>
            <person name="Grigoriev I.V."/>
            <person name="Spatafora J.W."/>
            <person name="Aime M.C."/>
        </authorList>
    </citation>
    <scope>NUCLEOTIDE SEQUENCE [LARGE SCALE GENOMIC DNA]</scope>
    <source>
        <strain evidence="1 2">SA 807</strain>
    </source>
</reference>
<evidence type="ECO:0000313" key="1">
    <source>
        <dbReference type="EMBL" id="PWN47292.1"/>
    </source>
</evidence>
<proteinExistence type="predicted"/>
<organism evidence="1 2">
    <name type="scientific">Violaceomyces palustris</name>
    <dbReference type="NCBI Taxonomy" id="1673888"/>
    <lineage>
        <taxon>Eukaryota</taxon>
        <taxon>Fungi</taxon>
        <taxon>Dikarya</taxon>
        <taxon>Basidiomycota</taxon>
        <taxon>Ustilaginomycotina</taxon>
        <taxon>Ustilaginomycetes</taxon>
        <taxon>Violaceomycetales</taxon>
        <taxon>Violaceomycetaceae</taxon>
        <taxon>Violaceomyces</taxon>
    </lineage>
</organism>
<protein>
    <submittedName>
        <fullName evidence="1">Uncharacterized protein</fullName>
    </submittedName>
</protein>
<dbReference type="Proteomes" id="UP000245626">
    <property type="component" value="Unassembled WGS sequence"/>
</dbReference>
<gene>
    <name evidence="1" type="ORF">IE53DRAFT_402619</name>
</gene>
<sequence length="273" mass="31415">MGELDRREKTGIKVRLGPLDVEQVFFNPVSVFTFKLFSRSRIWGQKVTLTLINPLLHLHLKLVKAFWYKRSRDRGERRMREFSFAILLLPSLVILFLSLGKSNMVSSPCCGIKVKEVLQDMIGRGSSSSDSVKEDLRRERAEYERSLHHDFANTFGVTELIFGEYDPKPTLGFVEPGQWIGKYRVSCVYGPKSARRVNPSGEACTVVSYYVHKVVKESSHQDSYIVGVHSKYASRKTQWFHFPGLNQASDLENFLNCLTNRRVYWDLEGNHTS</sequence>
<name>A0ACD0NND9_9BASI</name>
<accession>A0ACD0NND9</accession>
<dbReference type="EMBL" id="KZ820475">
    <property type="protein sequence ID" value="PWN47292.1"/>
    <property type="molecule type" value="Genomic_DNA"/>
</dbReference>